<evidence type="ECO:0000313" key="4">
    <source>
        <dbReference type="EMBL" id="RRV13450.1"/>
    </source>
</evidence>
<comment type="caution">
    <text evidence="4">The sequence shown here is derived from an EMBL/GenBank/DDBJ whole genome shotgun (WGS) entry which is preliminary data.</text>
</comment>
<dbReference type="PANTHER" id="PTHR21240:SF28">
    <property type="entry name" value="ISO-OROTATE DECARBOXYLASE (EUROFUNG)"/>
    <property type="match status" value="1"/>
</dbReference>
<dbReference type="EMBL" id="RHQL01000002">
    <property type="protein sequence ID" value="RRV13450.1"/>
    <property type="molecule type" value="Genomic_DNA"/>
</dbReference>
<dbReference type="GO" id="GO:0016831">
    <property type="term" value="F:carboxy-lyase activity"/>
    <property type="evidence" value="ECO:0007669"/>
    <property type="project" value="InterPro"/>
</dbReference>
<dbReference type="PANTHER" id="PTHR21240">
    <property type="entry name" value="2-AMINO-3-CARBOXYLMUCONATE-6-SEMIALDEHYDE DECARBOXYLASE"/>
    <property type="match status" value="1"/>
</dbReference>
<reference evidence="4 5" key="1">
    <citation type="submission" date="2018-10" db="EMBL/GenBank/DDBJ databases">
        <title>Transmission dynamics of multidrug resistant bacteria on intensive care unit surfaces.</title>
        <authorList>
            <person name="D'Souza A.W."/>
            <person name="Potter R.F."/>
            <person name="Wallace M."/>
            <person name="Shupe A."/>
            <person name="Patel S."/>
            <person name="Sun S."/>
            <person name="Gul D."/>
            <person name="Kwon J.H."/>
            <person name="Andleeb S."/>
            <person name="Burnham C.-A.D."/>
            <person name="Dantas G."/>
        </authorList>
    </citation>
    <scope>NUCLEOTIDE SEQUENCE [LARGE SCALE GENOMIC DNA]</scope>
    <source>
        <strain evidence="4 5">PX_177</strain>
    </source>
</reference>
<dbReference type="InterPro" id="IPR006680">
    <property type="entry name" value="Amidohydro-rel"/>
</dbReference>
<accession>A0A427EAR9</accession>
<keyword evidence="1" id="KW-0456">Lyase</keyword>
<organism evidence="4 5">
    <name type="scientific">Stutzerimonas xanthomarina</name>
    <dbReference type="NCBI Taxonomy" id="271420"/>
    <lineage>
        <taxon>Bacteria</taxon>
        <taxon>Pseudomonadati</taxon>
        <taxon>Pseudomonadota</taxon>
        <taxon>Gammaproteobacteria</taxon>
        <taxon>Pseudomonadales</taxon>
        <taxon>Pseudomonadaceae</taxon>
        <taxon>Stutzerimonas</taxon>
    </lineage>
</organism>
<dbReference type="SUPFAM" id="SSF51556">
    <property type="entry name" value="Metallo-dependent hydrolases"/>
    <property type="match status" value="1"/>
</dbReference>
<feature type="region of interest" description="Disordered" evidence="2">
    <location>
        <begin position="404"/>
        <end position="424"/>
    </location>
</feature>
<dbReference type="InterPro" id="IPR032466">
    <property type="entry name" value="Metal_Hydrolase"/>
</dbReference>
<dbReference type="GO" id="GO:0016787">
    <property type="term" value="F:hydrolase activity"/>
    <property type="evidence" value="ECO:0007669"/>
    <property type="project" value="UniProtKB-KW"/>
</dbReference>
<dbReference type="RefSeq" id="WP_125876779.1">
    <property type="nucleotide sequence ID" value="NZ_RHQL01000002.1"/>
</dbReference>
<dbReference type="InterPro" id="IPR032465">
    <property type="entry name" value="ACMSD"/>
</dbReference>
<dbReference type="Gene3D" id="3.20.20.140">
    <property type="entry name" value="Metal-dependent hydrolases"/>
    <property type="match status" value="1"/>
</dbReference>
<protein>
    <submittedName>
        <fullName evidence="4">Amidohydrolase</fullName>
    </submittedName>
</protein>
<dbReference type="AlphaFoldDB" id="A0A427EAR9"/>
<sequence length="431" mass="48570">MNMNDMILVSVDDHVIEPPDLFKNHLPAHLLDRAPKMQSTKNGSDSVDSWIFEDRVVPNFGLNAVVGRPLNEYGMEPSSYSQIREGTYDVKARVDDMNVNGILGSICFPTFPHFAGSFFLKAKDKALTLAVIQAYNDWHIDGWCAAAPGRFIPLSILPLWDIDLAVAEAKRVAAKGCRTISFFDNPVAQGLPSVHNDYWDPLWRVLEDNKIVISIHIGSGASAPYSSMDAPIDTWIVNMPMYIANATTDWLFSPIFKKFPTLKLALSEGGIGWVPYLLERADFTYKHHRAWTNSNFGELLPSELFKRNFITCFIDDQFGLQNTRFMNIDKITYECDYPHSDTLWPNAPEALWTSINHLTDEEINKITHLNAMREFGYDPFAVLKREECTVGALRAKATHVDVSPRENMGGFNPSNSEGRPVTNGEVMKLFA</sequence>
<evidence type="ECO:0000259" key="3">
    <source>
        <dbReference type="Pfam" id="PF04909"/>
    </source>
</evidence>
<dbReference type="GO" id="GO:0005737">
    <property type="term" value="C:cytoplasm"/>
    <property type="evidence" value="ECO:0007669"/>
    <property type="project" value="TreeGrafter"/>
</dbReference>
<dbReference type="GO" id="GO:0019748">
    <property type="term" value="P:secondary metabolic process"/>
    <property type="evidence" value="ECO:0007669"/>
    <property type="project" value="TreeGrafter"/>
</dbReference>
<keyword evidence="4" id="KW-0378">Hydrolase</keyword>
<feature type="domain" description="Amidohydrolase-related" evidence="3">
    <location>
        <begin position="97"/>
        <end position="376"/>
    </location>
</feature>
<evidence type="ECO:0000313" key="5">
    <source>
        <dbReference type="Proteomes" id="UP000276506"/>
    </source>
</evidence>
<name>A0A427EAR9_9GAMM</name>
<gene>
    <name evidence="4" type="ORF">EGJ28_07520</name>
</gene>
<dbReference type="Pfam" id="PF04909">
    <property type="entry name" value="Amidohydro_2"/>
    <property type="match status" value="1"/>
</dbReference>
<evidence type="ECO:0000256" key="1">
    <source>
        <dbReference type="ARBA" id="ARBA00023239"/>
    </source>
</evidence>
<dbReference type="Proteomes" id="UP000276506">
    <property type="component" value="Unassembled WGS sequence"/>
</dbReference>
<evidence type="ECO:0000256" key="2">
    <source>
        <dbReference type="SAM" id="MobiDB-lite"/>
    </source>
</evidence>
<proteinExistence type="predicted"/>